<name>A0A644VDC6_9ZZZZ</name>
<proteinExistence type="predicted"/>
<sequence length="63" mass="7215">MSLHHRSIAIYIHNQSRQVVTLPVYQPESIIINMNQTGSHAQLIGSIYLFKPELISNNNISKR</sequence>
<protein>
    <submittedName>
        <fullName evidence="1">Uncharacterized protein</fullName>
    </submittedName>
</protein>
<reference evidence="1" key="1">
    <citation type="submission" date="2019-08" db="EMBL/GenBank/DDBJ databases">
        <authorList>
            <person name="Kucharzyk K."/>
            <person name="Murdoch R.W."/>
            <person name="Higgins S."/>
            <person name="Loffler F."/>
        </authorList>
    </citation>
    <scope>NUCLEOTIDE SEQUENCE</scope>
</reference>
<dbReference type="AlphaFoldDB" id="A0A644VDC6"/>
<gene>
    <name evidence="1" type="ORF">SDC9_35380</name>
</gene>
<dbReference type="EMBL" id="VSSQ01000278">
    <property type="protein sequence ID" value="MPL89346.1"/>
    <property type="molecule type" value="Genomic_DNA"/>
</dbReference>
<comment type="caution">
    <text evidence="1">The sequence shown here is derived from an EMBL/GenBank/DDBJ whole genome shotgun (WGS) entry which is preliminary data.</text>
</comment>
<evidence type="ECO:0000313" key="1">
    <source>
        <dbReference type="EMBL" id="MPL89346.1"/>
    </source>
</evidence>
<organism evidence="1">
    <name type="scientific">bioreactor metagenome</name>
    <dbReference type="NCBI Taxonomy" id="1076179"/>
    <lineage>
        <taxon>unclassified sequences</taxon>
        <taxon>metagenomes</taxon>
        <taxon>ecological metagenomes</taxon>
    </lineage>
</organism>
<accession>A0A644VDC6</accession>